<dbReference type="GO" id="GO:0034475">
    <property type="term" value="P:U4 snRNA 3'-end processing"/>
    <property type="evidence" value="ECO:0007669"/>
    <property type="project" value="TreeGrafter"/>
</dbReference>
<sequence>MPKRPRDEADFNGSEGNSEANKRRNFDPAIETNEQALALLLNQAENLIEHLRKLQKASSSGVSVAVVSQGQLLQDLQSASTVILPAVRLLAKDGVNTHQVKDVARDGSSRENISGAALLQTPTSGTAGSQSTQPRASQVSSVSAPPVPSPLLLTPFQAENIASSLPPLPPILDQTLETAVFTHAGMAKIQKSQLSYDRLEWLGDAYSELISSTLLFSTFGRASPGRLSQLRELLICNSNLGKYAAKYGLMQRVHLSEEFKNSKDAKKIPGDVFEAYVAAVILSDPENGLRRAGEWLKALYSMTIKDQIRELSRKPEMRHIVEMDREQKVPIEEEVPPKQRLSTLIAVQGVKLRYEDDKGGPKKDKYNNRLNVFTVNLYLDGWGEKNKWLGKGTDLNKKVAGQKAAQMALDNASLMKKYRDKKLAFLAARDEEGAENDNVDSE</sequence>
<dbReference type="GO" id="GO:0004525">
    <property type="term" value="F:ribonuclease III activity"/>
    <property type="evidence" value="ECO:0007669"/>
    <property type="project" value="InterPro"/>
</dbReference>
<feature type="coiled-coil region" evidence="5">
    <location>
        <begin position="30"/>
        <end position="57"/>
    </location>
</feature>
<evidence type="ECO:0000256" key="6">
    <source>
        <dbReference type="SAM" id="MobiDB-lite"/>
    </source>
</evidence>
<dbReference type="SUPFAM" id="SSF54768">
    <property type="entry name" value="dsRNA-binding domain-like"/>
    <property type="match status" value="1"/>
</dbReference>
<name>A0A3N2Q9Y7_SODAK</name>
<evidence type="ECO:0000313" key="9">
    <source>
        <dbReference type="Proteomes" id="UP000272025"/>
    </source>
</evidence>
<dbReference type="PANTHER" id="PTHR11207:SF0">
    <property type="entry name" value="RIBONUCLEASE 3"/>
    <property type="match status" value="1"/>
</dbReference>
<dbReference type="Proteomes" id="UP000272025">
    <property type="component" value="Unassembled WGS sequence"/>
</dbReference>
<dbReference type="PANTHER" id="PTHR11207">
    <property type="entry name" value="RIBONUCLEASE III"/>
    <property type="match status" value="1"/>
</dbReference>
<evidence type="ECO:0000256" key="2">
    <source>
        <dbReference type="ARBA" id="ARBA00022759"/>
    </source>
</evidence>
<dbReference type="OrthoDB" id="2392202at2759"/>
<dbReference type="GO" id="GO:0006369">
    <property type="term" value="P:termination of RNA polymerase II transcription"/>
    <property type="evidence" value="ECO:0007669"/>
    <property type="project" value="TreeGrafter"/>
</dbReference>
<reference evidence="8 9" key="1">
    <citation type="journal article" date="2018" name="Mol. Ecol.">
        <title>The obligate alkalophilic soda-lake fungus Sodiomyces alkalinus has shifted to a protein diet.</title>
        <authorList>
            <person name="Grum-Grzhimaylo A.A."/>
            <person name="Falkoski D.L."/>
            <person name="van den Heuvel J."/>
            <person name="Valero-Jimenez C.A."/>
            <person name="Min B."/>
            <person name="Choi I.G."/>
            <person name="Lipzen A."/>
            <person name="Daum C.G."/>
            <person name="Aanen D.K."/>
            <person name="Tsang A."/>
            <person name="Henrissat B."/>
            <person name="Bilanenko E.N."/>
            <person name="de Vries R.P."/>
            <person name="van Kan J.A.L."/>
            <person name="Grigoriev I.V."/>
            <person name="Debets A.J.M."/>
        </authorList>
    </citation>
    <scope>NUCLEOTIDE SEQUENCE [LARGE SCALE GENOMIC DNA]</scope>
    <source>
        <strain evidence="8 9">F11</strain>
    </source>
</reference>
<evidence type="ECO:0000256" key="4">
    <source>
        <dbReference type="ARBA" id="ARBA00022884"/>
    </source>
</evidence>
<evidence type="ECO:0000313" key="8">
    <source>
        <dbReference type="EMBL" id="ROT43527.1"/>
    </source>
</evidence>
<feature type="domain" description="RNase III" evidence="7">
    <location>
        <begin position="173"/>
        <end position="285"/>
    </location>
</feature>
<dbReference type="Pfam" id="PF00636">
    <property type="entry name" value="Ribonuclease_3"/>
    <property type="match status" value="1"/>
</dbReference>
<dbReference type="SUPFAM" id="SSF69065">
    <property type="entry name" value="RNase III domain-like"/>
    <property type="match status" value="1"/>
</dbReference>
<dbReference type="Gene3D" id="3.30.160.20">
    <property type="match status" value="1"/>
</dbReference>
<dbReference type="InterPro" id="IPR014720">
    <property type="entry name" value="dsRBD_dom"/>
</dbReference>
<dbReference type="STRING" id="1314773.A0A3N2Q9Y7"/>
<keyword evidence="4" id="KW-0694">RNA-binding</keyword>
<dbReference type="GO" id="GO:0003723">
    <property type="term" value="F:RNA binding"/>
    <property type="evidence" value="ECO:0007669"/>
    <property type="project" value="UniProtKB-KW"/>
</dbReference>
<keyword evidence="3" id="KW-0378">Hydrolase</keyword>
<feature type="compositionally biased region" description="Low complexity" evidence="6">
    <location>
        <begin position="133"/>
        <end position="144"/>
    </location>
</feature>
<dbReference type="PROSITE" id="PS00517">
    <property type="entry name" value="RNASE_3_1"/>
    <property type="match status" value="1"/>
</dbReference>
<dbReference type="GO" id="GO:0006364">
    <property type="term" value="P:rRNA processing"/>
    <property type="evidence" value="ECO:0007669"/>
    <property type="project" value="TreeGrafter"/>
</dbReference>
<feature type="compositionally biased region" description="Polar residues" evidence="6">
    <location>
        <begin position="120"/>
        <end position="132"/>
    </location>
</feature>
<evidence type="ECO:0000256" key="5">
    <source>
        <dbReference type="SAM" id="Coils"/>
    </source>
</evidence>
<feature type="region of interest" description="Disordered" evidence="6">
    <location>
        <begin position="1"/>
        <end position="27"/>
    </location>
</feature>
<dbReference type="GO" id="GO:0005654">
    <property type="term" value="C:nucleoplasm"/>
    <property type="evidence" value="ECO:0007669"/>
    <property type="project" value="TreeGrafter"/>
</dbReference>
<feature type="region of interest" description="Disordered" evidence="6">
    <location>
        <begin position="120"/>
        <end position="144"/>
    </location>
</feature>
<keyword evidence="9" id="KW-1185">Reference proteome</keyword>
<dbReference type="SMART" id="SM00358">
    <property type="entry name" value="DSRM"/>
    <property type="match status" value="1"/>
</dbReference>
<dbReference type="CDD" id="cd00593">
    <property type="entry name" value="RIBOc"/>
    <property type="match status" value="1"/>
</dbReference>
<dbReference type="Gene3D" id="1.10.1520.10">
    <property type="entry name" value="Ribonuclease III domain"/>
    <property type="match status" value="1"/>
</dbReference>
<dbReference type="RefSeq" id="XP_028471333.1">
    <property type="nucleotide sequence ID" value="XM_028613353.1"/>
</dbReference>
<keyword evidence="2" id="KW-0255">Endonuclease</keyword>
<gene>
    <name evidence="8" type="ORF">SODALDRAFT_348226</name>
</gene>
<proteinExistence type="predicted"/>
<dbReference type="SMART" id="SM00535">
    <property type="entry name" value="RIBOc"/>
    <property type="match status" value="1"/>
</dbReference>
<dbReference type="InterPro" id="IPR036389">
    <property type="entry name" value="RNase_III_sf"/>
</dbReference>
<keyword evidence="5" id="KW-0175">Coiled coil</keyword>
<dbReference type="GeneID" id="39581831"/>
<dbReference type="InterPro" id="IPR000999">
    <property type="entry name" value="RNase_III_dom"/>
</dbReference>
<keyword evidence="1" id="KW-0540">Nuclease</keyword>
<evidence type="ECO:0000259" key="7">
    <source>
        <dbReference type="PROSITE" id="PS50142"/>
    </source>
</evidence>
<dbReference type="AlphaFoldDB" id="A0A3N2Q9Y7"/>
<organism evidence="8 9">
    <name type="scientific">Sodiomyces alkalinus (strain CBS 110278 / VKM F-3762 / F11)</name>
    <name type="common">Alkaliphilic filamentous fungus</name>
    <dbReference type="NCBI Taxonomy" id="1314773"/>
    <lineage>
        <taxon>Eukaryota</taxon>
        <taxon>Fungi</taxon>
        <taxon>Dikarya</taxon>
        <taxon>Ascomycota</taxon>
        <taxon>Pezizomycotina</taxon>
        <taxon>Sordariomycetes</taxon>
        <taxon>Hypocreomycetidae</taxon>
        <taxon>Glomerellales</taxon>
        <taxon>Plectosphaerellaceae</taxon>
        <taxon>Sodiomyces</taxon>
    </lineage>
</organism>
<evidence type="ECO:0000256" key="3">
    <source>
        <dbReference type="ARBA" id="ARBA00022801"/>
    </source>
</evidence>
<dbReference type="PROSITE" id="PS50142">
    <property type="entry name" value="RNASE_3_2"/>
    <property type="match status" value="1"/>
</dbReference>
<accession>A0A3N2Q9Y7</accession>
<evidence type="ECO:0000256" key="1">
    <source>
        <dbReference type="ARBA" id="ARBA00022722"/>
    </source>
</evidence>
<dbReference type="EMBL" id="ML119051">
    <property type="protein sequence ID" value="ROT43527.1"/>
    <property type="molecule type" value="Genomic_DNA"/>
</dbReference>
<protein>
    <submittedName>
        <fullName evidence="8">Ribonuclease III</fullName>
    </submittedName>
</protein>